<evidence type="ECO:0000256" key="1">
    <source>
        <dbReference type="ARBA" id="ARBA00001933"/>
    </source>
</evidence>
<dbReference type="STRING" id="477680.SAMN05421788_105218"/>
<dbReference type="RefSeq" id="WP_076380056.1">
    <property type="nucleotide sequence ID" value="NZ_AP017422.1"/>
</dbReference>
<evidence type="ECO:0000256" key="7">
    <source>
        <dbReference type="RuleBase" id="RU000382"/>
    </source>
</evidence>
<dbReference type="Gene3D" id="1.20.1650.10">
    <property type="entry name" value="PLP-dependent transferases"/>
    <property type="match status" value="1"/>
</dbReference>
<dbReference type="SUPFAM" id="SSF53383">
    <property type="entry name" value="PLP-dependent transferases"/>
    <property type="match status" value="1"/>
</dbReference>
<dbReference type="CDD" id="cd06450">
    <property type="entry name" value="DOPA_deC_like"/>
    <property type="match status" value="1"/>
</dbReference>
<accession>A0A173MCS5</accession>
<dbReference type="InterPro" id="IPR015421">
    <property type="entry name" value="PyrdxlP-dep_Trfase_major"/>
</dbReference>
<dbReference type="InterPro" id="IPR002129">
    <property type="entry name" value="PyrdxlP-dep_de-COase"/>
</dbReference>
<dbReference type="EMBL" id="FTOR01000005">
    <property type="protein sequence ID" value="SIT21960.1"/>
    <property type="molecule type" value="Genomic_DNA"/>
</dbReference>
<feature type="modified residue" description="N6-(pyridoxal phosphate)lysine" evidence="6">
    <location>
        <position position="327"/>
    </location>
</feature>
<proteinExistence type="inferred from homology"/>
<dbReference type="InterPro" id="IPR015422">
    <property type="entry name" value="PyrdxlP-dep_Trfase_small"/>
</dbReference>
<evidence type="ECO:0000313" key="9">
    <source>
        <dbReference type="Proteomes" id="UP000186917"/>
    </source>
</evidence>
<dbReference type="PRINTS" id="PR00800">
    <property type="entry name" value="YHDCRBOXLASE"/>
</dbReference>
<dbReference type="OrthoDB" id="9803665at2"/>
<dbReference type="PANTHER" id="PTHR45677">
    <property type="entry name" value="GLUTAMATE DECARBOXYLASE-RELATED"/>
    <property type="match status" value="1"/>
</dbReference>
<dbReference type="PANTHER" id="PTHR45677:SF8">
    <property type="entry name" value="CYSTEINE SULFINIC ACID DECARBOXYLASE"/>
    <property type="match status" value="1"/>
</dbReference>
<reference evidence="9" key="1">
    <citation type="submission" date="2017-01" db="EMBL/GenBank/DDBJ databases">
        <authorList>
            <person name="Varghese N."/>
            <person name="Submissions S."/>
        </authorList>
    </citation>
    <scope>NUCLEOTIDE SEQUENCE [LARGE SCALE GENOMIC DNA]</scope>
    <source>
        <strain evidence="9">DSM 21054</strain>
    </source>
</reference>
<dbReference type="GO" id="GO:0019752">
    <property type="term" value="P:carboxylic acid metabolic process"/>
    <property type="evidence" value="ECO:0007669"/>
    <property type="project" value="InterPro"/>
</dbReference>
<comment type="similarity">
    <text evidence="2 7">Belongs to the group II decarboxylase family.</text>
</comment>
<keyword evidence="9" id="KW-1185">Reference proteome</keyword>
<dbReference type="GO" id="GO:0030170">
    <property type="term" value="F:pyridoxal phosphate binding"/>
    <property type="evidence" value="ECO:0007669"/>
    <property type="project" value="InterPro"/>
</dbReference>
<name>A0A173MCS5_9BACT</name>
<keyword evidence="4 6" id="KW-0663">Pyridoxal phosphate</keyword>
<dbReference type="GO" id="GO:0016831">
    <property type="term" value="F:carboxy-lyase activity"/>
    <property type="evidence" value="ECO:0007669"/>
    <property type="project" value="UniProtKB-KW"/>
</dbReference>
<gene>
    <name evidence="8" type="ORF">SAMN05421788_105218</name>
</gene>
<protein>
    <submittedName>
        <fullName evidence="8">L-2,4-diaminobutyrate decarboxylase</fullName>
    </submittedName>
</protein>
<comment type="cofactor">
    <cofactor evidence="1 6 7">
        <name>pyridoxal 5'-phosphate</name>
        <dbReference type="ChEBI" id="CHEBI:597326"/>
    </cofactor>
</comment>
<evidence type="ECO:0000256" key="4">
    <source>
        <dbReference type="ARBA" id="ARBA00022898"/>
    </source>
</evidence>
<keyword evidence="5 7" id="KW-0456">Lyase</keyword>
<dbReference type="Gene3D" id="3.90.1150.10">
    <property type="entry name" value="Aspartate Aminotransferase, domain 1"/>
    <property type="match status" value="1"/>
</dbReference>
<evidence type="ECO:0000256" key="5">
    <source>
        <dbReference type="ARBA" id="ARBA00023239"/>
    </source>
</evidence>
<dbReference type="KEGG" id="fln:FLA_1333"/>
<evidence type="ECO:0000313" key="8">
    <source>
        <dbReference type="EMBL" id="SIT21960.1"/>
    </source>
</evidence>
<dbReference type="Gene3D" id="3.40.640.10">
    <property type="entry name" value="Type I PLP-dependent aspartate aminotransferase-like (Major domain)"/>
    <property type="match status" value="1"/>
</dbReference>
<organism evidence="8 9">
    <name type="scientific">Filimonas lacunae</name>
    <dbReference type="NCBI Taxonomy" id="477680"/>
    <lineage>
        <taxon>Bacteria</taxon>
        <taxon>Pseudomonadati</taxon>
        <taxon>Bacteroidota</taxon>
        <taxon>Chitinophagia</taxon>
        <taxon>Chitinophagales</taxon>
        <taxon>Chitinophagaceae</taxon>
        <taxon>Filimonas</taxon>
    </lineage>
</organism>
<dbReference type="GO" id="GO:0006520">
    <property type="term" value="P:amino acid metabolic process"/>
    <property type="evidence" value="ECO:0007669"/>
    <property type="project" value="InterPro"/>
</dbReference>
<dbReference type="InterPro" id="IPR010977">
    <property type="entry name" value="Aromatic_deC"/>
</dbReference>
<keyword evidence="3" id="KW-0210">Decarboxylase</keyword>
<evidence type="ECO:0000256" key="2">
    <source>
        <dbReference type="ARBA" id="ARBA00009533"/>
    </source>
</evidence>
<dbReference type="GO" id="GO:0005737">
    <property type="term" value="C:cytoplasm"/>
    <property type="evidence" value="ECO:0007669"/>
    <property type="project" value="TreeGrafter"/>
</dbReference>
<evidence type="ECO:0000256" key="6">
    <source>
        <dbReference type="PIRSR" id="PIRSR602129-50"/>
    </source>
</evidence>
<dbReference type="Pfam" id="PF00282">
    <property type="entry name" value="Pyridoxal_deC"/>
    <property type="match status" value="1"/>
</dbReference>
<dbReference type="InterPro" id="IPR015424">
    <property type="entry name" value="PyrdxlP-dep_Trfase"/>
</dbReference>
<sequence length="515" mass="57205">MNFNTIDTTTALPVYTTQQAKDYKDIFYEGASNEYYQAMESARGVVTAFLENNTQPFSGVTPAQLRALFAEVAFDTPLESYAQLFAEVKRLYVDHATAFHLPHYIAHLNCPVVIPALAAEVLIAAINSSQDTWDQSAGGTLMEQKLVQWTCNEIGFGTDADGVFTAGGSQSNLMGMLLARDYYATTYLQHNIRKEGLPAEASRFRFFVSEMSHFSLQNTISLMGLGEKALIRVGTDAAFRMDATLLEKAIQQELKNGNIPVGVVATAGTTDFGNIDPLDAIGKLAGKYNMWFHVDAAYGCGLLLTHKYRHLLQGIEQANSVTTDYHKAFFQPISSSALLVKHHHYLNLITHHADYLNPEENEFAGLNQIDKTITQSTRRFDALKLWCTLRMMGKQKLGAYIDTIIETTAATADVIAADNDFELLCYSDISALVFRYHPAAIRAYQVGDALNQHIKKEMFQEGKAIVAGTRVNGEFYLKFTLLNPLTTLEHIHDILSIVKRHGAAYCQSYLATLNS</sequence>
<evidence type="ECO:0000256" key="3">
    <source>
        <dbReference type="ARBA" id="ARBA00022793"/>
    </source>
</evidence>
<dbReference type="Proteomes" id="UP000186917">
    <property type="component" value="Unassembled WGS sequence"/>
</dbReference>
<dbReference type="AlphaFoldDB" id="A0A173MCS5"/>